<dbReference type="STRING" id="39947.A0A0P0VYU6"/>
<reference evidence="2" key="1">
    <citation type="journal article" date="2005" name="Nature">
        <title>The map-based sequence of the rice genome.</title>
        <authorList>
            <consortium name="International rice genome sequencing project (IRGSP)"/>
            <person name="Matsumoto T."/>
            <person name="Wu J."/>
            <person name="Kanamori H."/>
            <person name="Katayose Y."/>
            <person name="Fujisawa M."/>
            <person name="Namiki N."/>
            <person name="Mizuno H."/>
            <person name="Yamamoto K."/>
            <person name="Antonio B.A."/>
            <person name="Baba T."/>
            <person name="Sakata K."/>
            <person name="Nagamura Y."/>
            <person name="Aoki H."/>
            <person name="Arikawa K."/>
            <person name="Arita K."/>
            <person name="Bito T."/>
            <person name="Chiden Y."/>
            <person name="Fujitsuka N."/>
            <person name="Fukunaka R."/>
            <person name="Hamada M."/>
            <person name="Harada C."/>
            <person name="Hayashi A."/>
            <person name="Hijishita S."/>
            <person name="Honda M."/>
            <person name="Hosokawa S."/>
            <person name="Ichikawa Y."/>
            <person name="Idonuma A."/>
            <person name="Iijima M."/>
            <person name="Ikeda M."/>
            <person name="Ikeno M."/>
            <person name="Ito K."/>
            <person name="Ito S."/>
            <person name="Ito T."/>
            <person name="Ito Y."/>
            <person name="Ito Y."/>
            <person name="Iwabuchi A."/>
            <person name="Kamiya K."/>
            <person name="Karasawa W."/>
            <person name="Kurita K."/>
            <person name="Katagiri S."/>
            <person name="Kikuta A."/>
            <person name="Kobayashi H."/>
            <person name="Kobayashi N."/>
            <person name="Machita K."/>
            <person name="Maehara T."/>
            <person name="Masukawa M."/>
            <person name="Mizubayashi T."/>
            <person name="Mukai Y."/>
            <person name="Nagasaki H."/>
            <person name="Nagata Y."/>
            <person name="Naito S."/>
            <person name="Nakashima M."/>
            <person name="Nakama Y."/>
            <person name="Nakamichi Y."/>
            <person name="Nakamura M."/>
            <person name="Meguro A."/>
            <person name="Negishi M."/>
            <person name="Ohta I."/>
            <person name="Ohta T."/>
            <person name="Okamoto M."/>
            <person name="Ono N."/>
            <person name="Saji S."/>
            <person name="Sakaguchi M."/>
            <person name="Sakai K."/>
            <person name="Shibata M."/>
            <person name="Shimokawa T."/>
            <person name="Song J."/>
            <person name="Takazaki Y."/>
            <person name="Terasawa K."/>
            <person name="Tsugane M."/>
            <person name="Tsuji K."/>
            <person name="Ueda S."/>
            <person name="Waki K."/>
            <person name="Yamagata H."/>
            <person name="Yamamoto M."/>
            <person name="Yamamoto S."/>
            <person name="Yamane H."/>
            <person name="Yoshiki S."/>
            <person name="Yoshihara R."/>
            <person name="Yukawa K."/>
            <person name="Zhong H."/>
            <person name="Yano M."/>
            <person name="Yuan Q."/>
            <person name="Ouyang S."/>
            <person name="Liu J."/>
            <person name="Jones K.M."/>
            <person name="Gansberger K."/>
            <person name="Moffat K."/>
            <person name="Hill J."/>
            <person name="Bera J."/>
            <person name="Fadrosh D."/>
            <person name="Jin S."/>
            <person name="Johri S."/>
            <person name="Kim M."/>
            <person name="Overton L."/>
            <person name="Reardon M."/>
            <person name="Tsitrin T."/>
            <person name="Vuong H."/>
            <person name="Weaver B."/>
            <person name="Ciecko A."/>
            <person name="Tallon L."/>
            <person name="Jackson J."/>
            <person name="Pai G."/>
            <person name="Aken S.V."/>
            <person name="Utterback T."/>
            <person name="Reidmuller S."/>
            <person name="Feldblyum T."/>
            <person name="Hsiao J."/>
            <person name="Zismann V."/>
            <person name="Iobst S."/>
            <person name="de Vazeille A.R."/>
            <person name="Buell C.R."/>
            <person name="Ying K."/>
            <person name="Li Y."/>
            <person name="Lu T."/>
            <person name="Huang Y."/>
            <person name="Zhao Q."/>
            <person name="Feng Q."/>
            <person name="Zhang L."/>
            <person name="Zhu J."/>
            <person name="Weng Q."/>
            <person name="Mu J."/>
            <person name="Lu Y."/>
            <person name="Fan D."/>
            <person name="Liu Y."/>
            <person name="Guan J."/>
            <person name="Zhang Y."/>
            <person name="Yu S."/>
            <person name="Liu X."/>
            <person name="Zhang Y."/>
            <person name="Hong G."/>
            <person name="Han B."/>
            <person name="Choisne N."/>
            <person name="Demange N."/>
            <person name="Orjeda G."/>
            <person name="Samain S."/>
            <person name="Cattolico L."/>
            <person name="Pelletier E."/>
            <person name="Couloux A."/>
            <person name="Segurens B."/>
            <person name="Wincker P."/>
            <person name="D'Hont A."/>
            <person name="Scarpelli C."/>
            <person name="Weissenbach J."/>
            <person name="Salanoubat M."/>
            <person name="Quetier F."/>
            <person name="Yu Y."/>
            <person name="Kim H.R."/>
            <person name="Rambo T."/>
            <person name="Currie J."/>
            <person name="Collura K."/>
            <person name="Luo M."/>
            <person name="Yang T."/>
            <person name="Ammiraju J.S.S."/>
            <person name="Engler F."/>
            <person name="Soderlund C."/>
            <person name="Wing R.A."/>
            <person name="Palmer L.E."/>
            <person name="de la Bastide M."/>
            <person name="Spiegel L."/>
            <person name="Nascimento L."/>
            <person name="Zutavern T."/>
            <person name="O'Shaughnessy A."/>
            <person name="Dike S."/>
            <person name="Dedhia N."/>
            <person name="Preston R."/>
            <person name="Balija V."/>
            <person name="McCombie W.R."/>
            <person name="Chow T."/>
            <person name="Chen H."/>
            <person name="Chung M."/>
            <person name="Chen C."/>
            <person name="Shaw J."/>
            <person name="Wu H."/>
            <person name="Hsiao K."/>
            <person name="Chao Y."/>
            <person name="Chu M."/>
            <person name="Cheng C."/>
            <person name="Hour A."/>
            <person name="Lee P."/>
            <person name="Lin S."/>
            <person name="Lin Y."/>
            <person name="Liou J."/>
            <person name="Liu S."/>
            <person name="Hsing Y."/>
            <person name="Raghuvanshi S."/>
            <person name="Mohanty A."/>
            <person name="Bharti A.K."/>
            <person name="Gaur A."/>
            <person name="Gupta V."/>
            <person name="Kumar D."/>
            <person name="Ravi V."/>
            <person name="Vij S."/>
            <person name="Kapur A."/>
            <person name="Khurana P."/>
            <person name="Khurana P."/>
            <person name="Khurana J.P."/>
            <person name="Tyagi A.K."/>
            <person name="Gaikwad K."/>
            <person name="Singh A."/>
            <person name="Dalal V."/>
            <person name="Srivastava S."/>
            <person name="Dixit A."/>
            <person name="Pal A.K."/>
            <person name="Ghazi I.A."/>
            <person name="Yadav M."/>
            <person name="Pandit A."/>
            <person name="Bhargava A."/>
            <person name="Sureshbabu K."/>
            <person name="Batra K."/>
            <person name="Sharma T.R."/>
            <person name="Mohapatra T."/>
            <person name="Singh N.K."/>
            <person name="Messing J."/>
            <person name="Nelson A.B."/>
            <person name="Fuks G."/>
            <person name="Kavchok S."/>
            <person name="Keizer G."/>
            <person name="Linton E."/>
            <person name="Llaca V."/>
            <person name="Song R."/>
            <person name="Tanyolac B."/>
            <person name="Young S."/>
            <person name="Ho-Il K."/>
            <person name="Hahn J.H."/>
            <person name="Sangsakoo G."/>
            <person name="Vanavichit A."/>
            <person name="de Mattos Luiz.A.T."/>
            <person name="Zimmer P.D."/>
            <person name="Malone G."/>
            <person name="Dellagostin O."/>
            <person name="de Oliveira A.C."/>
            <person name="Bevan M."/>
            <person name="Bancroft I."/>
            <person name="Minx P."/>
            <person name="Cordum H."/>
            <person name="Wilson R."/>
            <person name="Cheng Z."/>
            <person name="Jin W."/>
            <person name="Jiang J."/>
            <person name="Leong S.A."/>
            <person name="Iwama H."/>
            <person name="Gojobori T."/>
            <person name="Itoh T."/>
            <person name="Niimura Y."/>
            <person name="Fujii Y."/>
            <person name="Habara T."/>
            <person name="Sakai H."/>
            <person name="Sato Y."/>
            <person name="Wilson G."/>
            <person name="Kumar K."/>
            <person name="McCouch S."/>
            <person name="Juretic N."/>
            <person name="Hoen D."/>
            <person name="Wright S."/>
            <person name="Bruskiewich R."/>
            <person name="Bureau T."/>
            <person name="Miyao A."/>
            <person name="Hirochika H."/>
            <person name="Nishikawa T."/>
            <person name="Kadowaki K."/>
            <person name="Sugiura M."/>
            <person name="Burr B."/>
            <person name="Sasaki T."/>
        </authorList>
    </citation>
    <scope>NUCLEOTIDE SEQUENCE [LARGE SCALE GENOMIC DNA]</scope>
    <source>
        <strain evidence="2">cv. Nipponbare</strain>
    </source>
</reference>
<dbReference type="EMBL" id="AP014959">
    <property type="protein sequence ID" value="BAS84432.1"/>
    <property type="molecule type" value="Genomic_DNA"/>
</dbReference>
<reference evidence="1 2" key="2">
    <citation type="journal article" date="2013" name="Plant Cell Physiol.">
        <title>Rice Annotation Project Database (RAP-DB): an integrative and interactive database for rice genomics.</title>
        <authorList>
            <person name="Sakai H."/>
            <person name="Lee S.S."/>
            <person name="Tanaka T."/>
            <person name="Numa H."/>
            <person name="Kim J."/>
            <person name="Kawahara Y."/>
            <person name="Wakimoto H."/>
            <person name="Yang C.C."/>
            <person name="Iwamoto M."/>
            <person name="Abe T."/>
            <person name="Yamada Y."/>
            <person name="Muto A."/>
            <person name="Inokuchi H."/>
            <person name="Ikemura T."/>
            <person name="Matsumoto T."/>
            <person name="Sasaki T."/>
            <person name="Itoh T."/>
        </authorList>
    </citation>
    <scope>NUCLEOTIDE SEQUENCE [LARGE SCALE GENOMIC DNA]</scope>
    <source>
        <strain evidence="2">cv. Nipponbare</strain>
    </source>
</reference>
<accession>A0A0P0VYU6</accession>
<dbReference type="InParanoid" id="A0A0P0VYU6"/>
<protein>
    <submittedName>
        <fullName evidence="1">Os03g0379000 protein</fullName>
    </submittedName>
</protein>
<organism evidence="1 2">
    <name type="scientific">Oryza sativa subsp. japonica</name>
    <name type="common">Rice</name>
    <dbReference type="NCBI Taxonomy" id="39947"/>
    <lineage>
        <taxon>Eukaryota</taxon>
        <taxon>Viridiplantae</taxon>
        <taxon>Streptophyta</taxon>
        <taxon>Embryophyta</taxon>
        <taxon>Tracheophyta</taxon>
        <taxon>Spermatophyta</taxon>
        <taxon>Magnoliopsida</taxon>
        <taxon>Liliopsida</taxon>
        <taxon>Poales</taxon>
        <taxon>Poaceae</taxon>
        <taxon>BOP clade</taxon>
        <taxon>Oryzoideae</taxon>
        <taxon>Oryzeae</taxon>
        <taxon>Oryzinae</taxon>
        <taxon>Oryza</taxon>
        <taxon>Oryza sativa</taxon>
    </lineage>
</organism>
<dbReference type="PaxDb" id="39947-A0A0P0VYU6"/>
<gene>
    <name evidence="1" type="ordered locus">Os03g0379000</name>
    <name evidence="1" type="ORF">OSNPB_030379000</name>
</gene>
<evidence type="ECO:0000313" key="2">
    <source>
        <dbReference type="Proteomes" id="UP000059680"/>
    </source>
</evidence>
<sequence length="105" mass="11628">MLRICCSELIFARRLGWRLLNAVDNGVSSSSILVPKNLMQMMPLGYCLLGLVCSNPNPSDWPSMTEVVQVISRSAALQPDMPLVKLMFVWSPKGGCVDRTTLVRC</sequence>
<dbReference type="AlphaFoldDB" id="A0A0P0VYU6"/>
<dbReference type="Proteomes" id="UP000059680">
    <property type="component" value="Chromosome 3"/>
</dbReference>
<dbReference type="SMR" id="A0A0P0VYU6"/>
<name>A0A0P0VYU6_ORYSJ</name>
<reference evidence="1 2" key="3">
    <citation type="journal article" date="2013" name="Rice">
        <title>Improvement of the Oryza sativa Nipponbare reference genome using next generation sequence and optical map data.</title>
        <authorList>
            <person name="Kawahara Y."/>
            <person name="de la Bastide M."/>
            <person name="Hamilton J.P."/>
            <person name="Kanamori H."/>
            <person name="McCombie W.R."/>
            <person name="Ouyang S."/>
            <person name="Schwartz D.C."/>
            <person name="Tanaka T."/>
            <person name="Wu J."/>
            <person name="Zhou S."/>
            <person name="Childs K.L."/>
            <person name="Davidson R.M."/>
            <person name="Lin H."/>
            <person name="Quesada-Ocampo L."/>
            <person name="Vaillancourt B."/>
            <person name="Sakai H."/>
            <person name="Lee S.S."/>
            <person name="Kim J."/>
            <person name="Numa H."/>
            <person name="Itoh T."/>
            <person name="Buell C.R."/>
            <person name="Matsumoto T."/>
        </authorList>
    </citation>
    <scope>NUCLEOTIDE SEQUENCE [LARGE SCALE GENOMIC DNA]</scope>
    <source>
        <strain evidence="2">cv. Nipponbare</strain>
    </source>
</reference>
<keyword evidence="2" id="KW-1185">Reference proteome</keyword>
<proteinExistence type="predicted"/>
<evidence type="ECO:0000313" key="1">
    <source>
        <dbReference type="EMBL" id="BAS84432.1"/>
    </source>
</evidence>